<evidence type="ECO:0000256" key="1">
    <source>
        <dbReference type="ARBA" id="ARBA00004613"/>
    </source>
</evidence>
<dbReference type="AlphaFoldDB" id="A0A6J3L9Z3"/>
<dbReference type="InterPro" id="IPR036084">
    <property type="entry name" value="Ser_inhib-like_sf"/>
</dbReference>
<dbReference type="GO" id="GO:0005576">
    <property type="term" value="C:extracellular region"/>
    <property type="evidence" value="ECO:0007669"/>
    <property type="project" value="UniProtKB-SubCell"/>
</dbReference>
<keyword evidence="9" id="KW-1185">Reference proteome</keyword>
<gene>
    <name evidence="10" type="primary">LOC117240282</name>
</gene>
<keyword evidence="3" id="KW-0964">Secreted</keyword>
<evidence type="ECO:0000256" key="4">
    <source>
        <dbReference type="ARBA" id="ARBA00022690"/>
    </source>
</evidence>
<evidence type="ECO:0000256" key="7">
    <source>
        <dbReference type="SAM" id="SignalP"/>
    </source>
</evidence>
<keyword evidence="6" id="KW-1015">Disulfide bond</keyword>
<dbReference type="KEGG" id="bvk:117240282"/>
<keyword evidence="5" id="KW-0722">Serine protease inhibitor</keyword>
<proteinExistence type="inferred from homology"/>
<sequence length="78" mass="8522">MSRVIVLLLFIVVVYVSSINAGIICPPNQVFKLCGTACEPRCGIPQQPNCISKCVTDCQCIDGYLRNSLNECVLPDEC</sequence>
<dbReference type="CDD" id="cd19941">
    <property type="entry name" value="TIL"/>
    <property type="match status" value="1"/>
</dbReference>
<dbReference type="GO" id="GO:0004867">
    <property type="term" value="F:serine-type endopeptidase inhibitor activity"/>
    <property type="evidence" value="ECO:0007669"/>
    <property type="project" value="UniProtKB-KW"/>
</dbReference>
<keyword evidence="7" id="KW-0732">Signal</keyword>
<name>A0A6J3L9Z3_9HYME</name>
<dbReference type="PANTHER" id="PTHR23259:SF70">
    <property type="entry name" value="ACCESSORY GLAND PROTEIN ACP62F-RELATED"/>
    <property type="match status" value="1"/>
</dbReference>
<evidence type="ECO:0000259" key="8">
    <source>
        <dbReference type="Pfam" id="PF01826"/>
    </source>
</evidence>
<dbReference type="PANTHER" id="PTHR23259">
    <property type="entry name" value="RIDDLE"/>
    <property type="match status" value="1"/>
</dbReference>
<evidence type="ECO:0000313" key="9">
    <source>
        <dbReference type="Proteomes" id="UP000504631"/>
    </source>
</evidence>
<protein>
    <submittedName>
        <fullName evidence="10">Chymotrypsin inhibitor-like</fullName>
    </submittedName>
</protein>
<accession>A0A6J3L9Z3</accession>
<keyword evidence="4" id="KW-0646">Protease inhibitor</keyword>
<dbReference type="GeneID" id="117240282"/>
<evidence type="ECO:0000256" key="2">
    <source>
        <dbReference type="ARBA" id="ARBA00007611"/>
    </source>
</evidence>
<evidence type="ECO:0000313" key="10">
    <source>
        <dbReference type="RefSeq" id="XP_033362167.1"/>
    </source>
</evidence>
<evidence type="ECO:0000256" key="3">
    <source>
        <dbReference type="ARBA" id="ARBA00022525"/>
    </source>
</evidence>
<feature type="signal peptide" evidence="7">
    <location>
        <begin position="1"/>
        <end position="21"/>
    </location>
</feature>
<feature type="chain" id="PRO_5026680845" evidence="7">
    <location>
        <begin position="22"/>
        <end position="78"/>
    </location>
</feature>
<dbReference type="SUPFAM" id="SSF57567">
    <property type="entry name" value="Serine protease inhibitors"/>
    <property type="match status" value="1"/>
</dbReference>
<organism evidence="9 10">
    <name type="scientific">Bombus vosnesenskii</name>
    <dbReference type="NCBI Taxonomy" id="207650"/>
    <lineage>
        <taxon>Eukaryota</taxon>
        <taxon>Metazoa</taxon>
        <taxon>Ecdysozoa</taxon>
        <taxon>Arthropoda</taxon>
        <taxon>Hexapoda</taxon>
        <taxon>Insecta</taxon>
        <taxon>Pterygota</taxon>
        <taxon>Neoptera</taxon>
        <taxon>Endopterygota</taxon>
        <taxon>Hymenoptera</taxon>
        <taxon>Apocrita</taxon>
        <taxon>Aculeata</taxon>
        <taxon>Apoidea</taxon>
        <taxon>Anthophila</taxon>
        <taxon>Apidae</taxon>
        <taxon>Bombus</taxon>
        <taxon>Pyrobombus</taxon>
    </lineage>
</organism>
<dbReference type="Pfam" id="PF01826">
    <property type="entry name" value="TIL"/>
    <property type="match status" value="1"/>
</dbReference>
<dbReference type="InterPro" id="IPR051368">
    <property type="entry name" value="SerProtInhib-TIL_Domain"/>
</dbReference>
<comment type="similarity">
    <text evidence="2">Belongs to the serine protease inhibitor-like (TIL domain-containing) family.</text>
</comment>
<reference evidence="10" key="1">
    <citation type="submission" date="2025-08" db="UniProtKB">
        <authorList>
            <consortium name="RefSeq"/>
        </authorList>
    </citation>
    <scope>IDENTIFICATION</scope>
    <source>
        <tissue evidence="10">Muscle</tissue>
    </source>
</reference>
<evidence type="ECO:0000256" key="6">
    <source>
        <dbReference type="ARBA" id="ARBA00023157"/>
    </source>
</evidence>
<feature type="domain" description="TIL" evidence="8">
    <location>
        <begin position="25"/>
        <end position="78"/>
    </location>
</feature>
<dbReference type="InterPro" id="IPR002919">
    <property type="entry name" value="TIL_dom"/>
</dbReference>
<dbReference type="RefSeq" id="XP_033362167.1">
    <property type="nucleotide sequence ID" value="XM_033506276.1"/>
</dbReference>
<comment type="subcellular location">
    <subcellularLocation>
        <location evidence="1">Secreted</location>
    </subcellularLocation>
</comment>
<evidence type="ECO:0000256" key="5">
    <source>
        <dbReference type="ARBA" id="ARBA00022900"/>
    </source>
</evidence>
<dbReference type="Gene3D" id="2.10.25.10">
    <property type="entry name" value="Laminin"/>
    <property type="match status" value="1"/>
</dbReference>
<dbReference type="Proteomes" id="UP000504631">
    <property type="component" value="Unplaced"/>
</dbReference>